<dbReference type="WBParaSite" id="Pan_g16766.t1">
    <property type="protein sequence ID" value="Pan_g16766.t1"/>
    <property type="gene ID" value="Pan_g16766"/>
</dbReference>
<dbReference type="Proteomes" id="UP000492821">
    <property type="component" value="Unassembled WGS sequence"/>
</dbReference>
<name>A0A7E4V5E7_PANRE</name>
<keyword evidence="3" id="KW-1185">Reference proteome</keyword>
<evidence type="ECO:0000313" key="3">
    <source>
        <dbReference type="Proteomes" id="UP000492821"/>
    </source>
</evidence>
<sequence>MAPVKAPQCRHCPGPYHNTMRFLPLLTALTLFIAVFIKHGATESSTQSTTDASTTVVTTVVTTAESTMTTARPNTTVTTTPSTVETTTEAEEEEETTTAKKKKKELKLETVTIVLCIATVAFWFLTLIVSFVLCMKFKSSQKKRNLPPPSDARLSSRDYQEFSDVPDEANFVEKNSKMQNIKNKMAKKMKRNKRNRAEEGGDEFAM</sequence>
<proteinExistence type="predicted"/>
<feature type="transmembrane region" description="Helical" evidence="2">
    <location>
        <begin position="111"/>
        <end position="134"/>
    </location>
</feature>
<protein>
    <submittedName>
        <fullName evidence="4">Membrane protein ORF59</fullName>
    </submittedName>
</protein>
<dbReference type="AlphaFoldDB" id="A0A7E4V5E7"/>
<feature type="transmembrane region" description="Helical" evidence="2">
    <location>
        <begin position="20"/>
        <end position="37"/>
    </location>
</feature>
<reference evidence="4" key="2">
    <citation type="submission" date="2020-10" db="UniProtKB">
        <authorList>
            <consortium name="WormBaseParasite"/>
        </authorList>
    </citation>
    <scope>IDENTIFICATION</scope>
</reference>
<feature type="compositionally biased region" description="Basic residues" evidence="1">
    <location>
        <begin position="184"/>
        <end position="194"/>
    </location>
</feature>
<feature type="region of interest" description="Disordered" evidence="1">
    <location>
        <begin position="173"/>
        <end position="206"/>
    </location>
</feature>
<feature type="compositionally biased region" description="Low complexity" evidence="1">
    <location>
        <begin position="69"/>
        <end position="87"/>
    </location>
</feature>
<evidence type="ECO:0000313" key="4">
    <source>
        <dbReference type="WBParaSite" id="Pan_g16766.t1"/>
    </source>
</evidence>
<accession>A0A7E4V5E7</accession>
<evidence type="ECO:0000256" key="1">
    <source>
        <dbReference type="SAM" id="MobiDB-lite"/>
    </source>
</evidence>
<reference evidence="3" key="1">
    <citation type="journal article" date="2013" name="Genetics">
        <title>The draft genome and transcriptome of Panagrellus redivivus are shaped by the harsh demands of a free-living lifestyle.</title>
        <authorList>
            <person name="Srinivasan J."/>
            <person name="Dillman A.R."/>
            <person name="Macchietto M.G."/>
            <person name="Heikkinen L."/>
            <person name="Lakso M."/>
            <person name="Fracchia K.M."/>
            <person name="Antoshechkin I."/>
            <person name="Mortazavi A."/>
            <person name="Wong G."/>
            <person name="Sternberg P.W."/>
        </authorList>
    </citation>
    <scope>NUCLEOTIDE SEQUENCE [LARGE SCALE GENOMIC DNA]</scope>
    <source>
        <strain evidence="3">MT8872</strain>
    </source>
</reference>
<keyword evidence="2" id="KW-0472">Membrane</keyword>
<feature type="region of interest" description="Disordered" evidence="1">
    <location>
        <begin position="69"/>
        <end position="101"/>
    </location>
</feature>
<evidence type="ECO:0000256" key="2">
    <source>
        <dbReference type="SAM" id="Phobius"/>
    </source>
</evidence>
<keyword evidence="2" id="KW-1133">Transmembrane helix</keyword>
<organism evidence="3 4">
    <name type="scientific">Panagrellus redivivus</name>
    <name type="common">Microworm</name>
    <dbReference type="NCBI Taxonomy" id="6233"/>
    <lineage>
        <taxon>Eukaryota</taxon>
        <taxon>Metazoa</taxon>
        <taxon>Ecdysozoa</taxon>
        <taxon>Nematoda</taxon>
        <taxon>Chromadorea</taxon>
        <taxon>Rhabditida</taxon>
        <taxon>Tylenchina</taxon>
        <taxon>Panagrolaimomorpha</taxon>
        <taxon>Panagrolaimoidea</taxon>
        <taxon>Panagrolaimidae</taxon>
        <taxon>Panagrellus</taxon>
    </lineage>
</organism>
<keyword evidence="2" id="KW-0812">Transmembrane</keyword>